<dbReference type="AlphaFoldDB" id="A0A554LHZ1"/>
<reference evidence="1 2" key="1">
    <citation type="submission" date="2017-07" db="EMBL/GenBank/DDBJ databases">
        <title>Mechanisms for carbon and nitrogen cycling indicate functional differentiation within the Candidate Phyla Radiation.</title>
        <authorList>
            <person name="Danczak R.E."/>
            <person name="Johnston M.D."/>
            <person name="Kenah C."/>
            <person name="Slattery M."/>
            <person name="Wrighton K.C."/>
            <person name="Wilkins M.J."/>
        </authorList>
    </citation>
    <scope>NUCLEOTIDE SEQUENCE [LARGE SCALE GENOMIC DNA]</scope>
    <source>
        <strain evidence="1">Licking1014_85</strain>
    </source>
</reference>
<accession>A0A554LHZ1</accession>
<dbReference type="Proteomes" id="UP000315589">
    <property type="component" value="Unassembled WGS sequence"/>
</dbReference>
<gene>
    <name evidence="1" type="ORF">CEN91_430</name>
</gene>
<organism evidence="1 2">
    <name type="scientific">Candidatus Berkelbacteria bacterium Licking1014_85</name>
    <dbReference type="NCBI Taxonomy" id="2017148"/>
    <lineage>
        <taxon>Bacteria</taxon>
        <taxon>Candidatus Berkelbacteria</taxon>
    </lineage>
</organism>
<protein>
    <submittedName>
        <fullName evidence="1">Uncharacterized protein</fullName>
    </submittedName>
</protein>
<name>A0A554LHZ1_9BACT</name>
<dbReference type="Pfam" id="PF12441">
    <property type="entry name" value="CopG_antitoxin"/>
    <property type="match status" value="1"/>
</dbReference>
<dbReference type="EMBL" id="VMGI01000058">
    <property type="protein sequence ID" value="TSC92476.1"/>
    <property type="molecule type" value="Genomic_DNA"/>
</dbReference>
<comment type="caution">
    <text evidence="1">The sequence shown here is derived from an EMBL/GenBank/DDBJ whole genome shotgun (WGS) entry which is preliminary data.</text>
</comment>
<evidence type="ECO:0000313" key="1">
    <source>
        <dbReference type="EMBL" id="TSC92476.1"/>
    </source>
</evidence>
<proteinExistence type="predicted"/>
<evidence type="ECO:0000313" key="2">
    <source>
        <dbReference type="Proteomes" id="UP000315589"/>
    </source>
</evidence>
<sequence length="89" mass="10509">MSKKELETKQFKSEDKEREYWSKIDLTDYFDKNDFGPVYFSNLKPTTSPISIRIPNYLIIRVKEQANALNIPYQSLIKEYIADGVEARK</sequence>
<dbReference type="InterPro" id="IPR022148">
    <property type="entry name" value="CopG_antitoxin"/>
</dbReference>